<dbReference type="EMBL" id="MT143451">
    <property type="protein sequence ID" value="QJA96975.1"/>
    <property type="molecule type" value="Genomic_DNA"/>
</dbReference>
<reference evidence="2" key="1">
    <citation type="submission" date="2020-03" db="EMBL/GenBank/DDBJ databases">
        <title>The deep terrestrial virosphere.</title>
        <authorList>
            <person name="Holmfeldt K."/>
            <person name="Nilsson E."/>
            <person name="Simone D."/>
            <person name="Lopez-Fernandez M."/>
            <person name="Wu X."/>
            <person name="de Brujin I."/>
            <person name="Lundin D."/>
            <person name="Andersson A."/>
            <person name="Bertilsson S."/>
            <person name="Dopson M."/>
        </authorList>
    </citation>
    <scope>NUCLEOTIDE SEQUENCE</scope>
    <source>
        <strain evidence="2">MM415B06932</strain>
    </source>
</reference>
<feature type="region of interest" description="Disordered" evidence="1">
    <location>
        <begin position="62"/>
        <end position="87"/>
    </location>
</feature>
<protein>
    <submittedName>
        <fullName evidence="2">Uncharacterized protein</fullName>
    </submittedName>
</protein>
<gene>
    <name evidence="2" type="ORF">MM415B06932_0006</name>
</gene>
<organism evidence="2">
    <name type="scientific">viral metagenome</name>
    <dbReference type="NCBI Taxonomy" id="1070528"/>
    <lineage>
        <taxon>unclassified sequences</taxon>
        <taxon>metagenomes</taxon>
        <taxon>organismal metagenomes</taxon>
    </lineage>
</organism>
<proteinExistence type="predicted"/>
<name>A0A6M3LWC5_9ZZZZ</name>
<evidence type="ECO:0000256" key="1">
    <source>
        <dbReference type="SAM" id="MobiDB-lite"/>
    </source>
</evidence>
<accession>A0A6M3LWC5</accession>
<evidence type="ECO:0000313" key="2">
    <source>
        <dbReference type="EMBL" id="QJA96975.1"/>
    </source>
</evidence>
<dbReference type="AlphaFoldDB" id="A0A6M3LWC5"/>
<sequence>MTDTEHDCGDPTCPGQDGDPCHYEPPAEGLDVEAAYLRGREAVLGLLRQWIAEMTLPAQYDQPMTDQADAGDSAAPAEGLDRDEATRDAFCACDDPPAPAEGLREAAWNVVNEWDQYQPADTADYIDALRAALEGADR</sequence>
<feature type="region of interest" description="Disordered" evidence="1">
    <location>
        <begin position="1"/>
        <end position="21"/>
    </location>
</feature>